<evidence type="ECO:0000313" key="1">
    <source>
        <dbReference type="EMBL" id="MBX54190.1"/>
    </source>
</evidence>
<proteinExistence type="predicted"/>
<organism evidence="1">
    <name type="scientific">Rhizophora mucronata</name>
    <name type="common">Asiatic mangrove</name>
    <dbReference type="NCBI Taxonomy" id="61149"/>
    <lineage>
        <taxon>Eukaryota</taxon>
        <taxon>Viridiplantae</taxon>
        <taxon>Streptophyta</taxon>
        <taxon>Embryophyta</taxon>
        <taxon>Tracheophyta</taxon>
        <taxon>Spermatophyta</taxon>
        <taxon>Magnoliopsida</taxon>
        <taxon>eudicotyledons</taxon>
        <taxon>Gunneridae</taxon>
        <taxon>Pentapetalae</taxon>
        <taxon>rosids</taxon>
        <taxon>fabids</taxon>
        <taxon>Malpighiales</taxon>
        <taxon>Rhizophoraceae</taxon>
        <taxon>Rhizophora</taxon>
    </lineage>
</organism>
<reference evidence="1" key="1">
    <citation type="submission" date="2018-02" db="EMBL/GenBank/DDBJ databases">
        <title>Rhizophora mucronata_Transcriptome.</title>
        <authorList>
            <person name="Meera S.P."/>
            <person name="Sreeshan A."/>
            <person name="Augustine A."/>
        </authorList>
    </citation>
    <scope>NUCLEOTIDE SEQUENCE</scope>
    <source>
        <tissue evidence="1">Leaf</tissue>
    </source>
</reference>
<dbReference type="EMBL" id="GGEC01073706">
    <property type="protein sequence ID" value="MBX54190.1"/>
    <property type="molecule type" value="Transcribed_RNA"/>
</dbReference>
<accession>A0A2P2PHG3</accession>
<name>A0A2P2PHG3_RHIMU</name>
<protein>
    <submittedName>
        <fullName evidence="1">Uncharacterized protein</fullName>
    </submittedName>
</protein>
<sequence>MHWTCCLSSRP</sequence>